<dbReference type="PIRSF" id="PIRSF015853">
    <property type="entry name" value="Pep_DppA"/>
    <property type="match status" value="1"/>
</dbReference>
<evidence type="ECO:0000313" key="4">
    <source>
        <dbReference type="Proteomes" id="UP001151081"/>
    </source>
</evidence>
<keyword evidence="2" id="KW-0862">Zinc</keyword>
<organism evidence="3 4">
    <name type="scientific">Polyangium jinanense</name>
    <dbReference type="NCBI Taxonomy" id="2829994"/>
    <lineage>
        <taxon>Bacteria</taxon>
        <taxon>Pseudomonadati</taxon>
        <taxon>Myxococcota</taxon>
        <taxon>Polyangia</taxon>
        <taxon>Polyangiales</taxon>
        <taxon>Polyangiaceae</taxon>
        <taxon>Polyangium</taxon>
    </lineage>
</organism>
<dbReference type="Gene3D" id="3.30.1360.130">
    <property type="entry name" value="Dipeptide transport protein"/>
    <property type="match status" value="1"/>
</dbReference>
<dbReference type="Proteomes" id="UP001151081">
    <property type="component" value="Unassembled WGS sequence"/>
</dbReference>
<proteinExistence type="predicted"/>
<dbReference type="SUPFAM" id="SSF63992">
    <property type="entry name" value="Dipeptide transport protein"/>
    <property type="match status" value="1"/>
</dbReference>
<dbReference type="Gene3D" id="3.40.50.10780">
    <property type="entry name" value="Dipeptide transport protein"/>
    <property type="match status" value="1"/>
</dbReference>
<feature type="binding site" evidence="2">
    <location>
        <position position="60"/>
    </location>
    <ligand>
        <name>Zn(2+)</name>
        <dbReference type="ChEBI" id="CHEBI:29105"/>
        <label>2</label>
    </ligand>
</feature>
<gene>
    <name evidence="3" type="ORF">KEG57_53140</name>
</gene>
<protein>
    <submittedName>
        <fullName evidence="3">M55 family metallopeptidase</fullName>
    </submittedName>
</protein>
<feature type="binding site" evidence="2">
    <location>
        <position position="135"/>
    </location>
    <ligand>
        <name>Zn(2+)</name>
        <dbReference type="ChEBI" id="CHEBI:29105"/>
        <label>2</label>
    </ligand>
</feature>
<accession>A0A9X3XEU8</accession>
<feature type="binding site" evidence="2">
    <location>
        <position position="10"/>
    </location>
    <ligand>
        <name>Zn(2+)</name>
        <dbReference type="ChEBI" id="CHEBI:29105"/>
        <label>1</label>
    </ligand>
</feature>
<evidence type="ECO:0000313" key="3">
    <source>
        <dbReference type="EMBL" id="MDC3989319.1"/>
    </source>
</evidence>
<feature type="binding site" evidence="2">
    <location>
        <position position="8"/>
    </location>
    <ligand>
        <name>Zn(2+)</name>
        <dbReference type="ChEBI" id="CHEBI:29105"/>
        <label>2</label>
    </ligand>
</feature>
<feature type="binding site" evidence="2">
    <location>
        <position position="8"/>
    </location>
    <ligand>
        <name>Zn(2+)</name>
        <dbReference type="ChEBI" id="CHEBI:29105"/>
        <label>1</label>
    </ligand>
</feature>
<dbReference type="AlphaFoldDB" id="A0A9X3XEU8"/>
<feature type="binding site" evidence="2">
    <location>
        <position position="104"/>
    </location>
    <ligand>
        <name>Zn(2+)</name>
        <dbReference type="ChEBI" id="CHEBI:29105"/>
        <label>2</label>
    </ligand>
</feature>
<dbReference type="InterPro" id="IPR007035">
    <property type="entry name" value="Peptidase_M55"/>
</dbReference>
<dbReference type="RefSeq" id="WP_272423267.1">
    <property type="nucleotide sequence ID" value="NZ_JAGTJJ010000105.1"/>
</dbReference>
<reference evidence="3 4" key="1">
    <citation type="submission" date="2021-04" db="EMBL/GenBank/DDBJ databases">
        <title>Genome analysis of Polyangium sp.</title>
        <authorList>
            <person name="Li Y."/>
            <person name="Wang J."/>
        </authorList>
    </citation>
    <scope>NUCLEOTIDE SEQUENCE [LARGE SCALE GENOMIC DNA]</scope>
    <source>
        <strain evidence="3 4">SDU14</strain>
    </source>
</reference>
<dbReference type="InterPro" id="IPR027476">
    <property type="entry name" value="DppA_N"/>
</dbReference>
<dbReference type="EMBL" id="JAGTJJ010000105">
    <property type="protein sequence ID" value="MDC3989319.1"/>
    <property type="molecule type" value="Genomic_DNA"/>
</dbReference>
<keyword evidence="2" id="KW-0479">Metal-binding</keyword>
<dbReference type="Pfam" id="PF04951">
    <property type="entry name" value="Peptidase_M55"/>
    <property type="match status" value="1"/>
</dbReference>
<evidence type="ECO:0000256" key="1">
    <source>
        <dbReference type="PIRSR" id="PIRSR015853-1"/>
    </source>
</evidence>
<dbReference type="GO" id="GO:0046872">
    <property type="term" value="F:metal ion binding"/>
    <property type="evidence" value="ECO:0007669"/>
    <property type="project" value="UniProtKB-KW"/>
</dbReference>
<dbReference type="InterPro" id="IPR036177">
    <property type="entry name" value="Peptidase_M55_sf"/>
</dbReference>
<feature type="active site" description="Nucleophile" evidence="1">
    <location>
        <position position="116"/>
    </location>
</feature>
<comment type="caution">
    <text evidence="3">The sequence shown here is derived from an EMBL/GenBank/DDBJ whole genome shotgun (WGS) entry which is preliminary data.</text>
</comment>
<evidence type="ECO:0000256" key="2">
    <source>
        <dbReference type="PIRSR" id="PIRSR015853-2"/>
    </source>
</evidence>
<dbReference type="CDD" id="cd08663">
    <property type="entry name" value="DAP_dppA_1"/>
    <property type="match status" value="1"/>
</dbReference>
<name>A0A9X3XEU8_9BACT</name>
<keyword evidence="4" id="KW-1185">Reference proteome</keyword>
<sequence length="276" mass="29330">MQVYISVDMEGVAGVVHVDQTRRTGADYERARRWMTYEANAAVTGAFEGGATSVLVNDSHGDMRNLLLDELDPRAEIVTGSLKPLSMVQGIAPGFGCALFVGYHAGAGSRAGILDHTFFGRVVARCRVGGRDFNETAINAAVCGALGIPVALVTGDQTVCAQAREILGEVETVQVKEAITRYAARSLSPVAARERVREGAARAVRRAREGAFSPFRPALPLDLEIDFVNSACADAAELVPFTERRSGTACGYRAPDAATVVQVIEAWTILAASTMV</sequence>